<name>A0A1Z4M0T4_9CYAN</name>
<dbReference type="GO" id="GO:0045892">
    <property type="term" value="P:negative regulation of DNA-templated transcription"/>
    <property type="evidence" value="ECO:0007669"/>
    <property type="project" value="UniProtKB-ARBA"/>
</dbReference>
<protein>
    <submittedName>
        <fullName evidence="7">TetR family transcriptional regulator protein</fullName>
    </submittedName>
</protein>
<dbReference type="GO" id="GO:0000976">
    <property type="term" value="F:transcription cis-regulatory region binding"/>
    <property type="evidence" value="ECO:0007669"/>
    <property type="project" value="TreeGrafter"/>
</dbReference>
<evidence type="ECO:0000313" key="8">
    <source>
        <dbReference type="Proteomes" id="UP000218418"/>
    </source>
</evidence>
<evidence type="ECO:0000256" key="5">
    <source>
        <dbReference type="SAM" id="MobiDB-lite"/>
    </source>
</evidence>
<dbReference type="PROSITE" id="PS50977">
    <property type="entry name" value="HTH_TETR_2"/>
    <property type="match status" value="1"/>
</dbReference>
<proteinExistence type="predicted"/>
<dbReference type="PANTHER" id="PTHR30055:SF234">
    <property type="entry name" value="HTH-TYPE TRANSCRIPTIONAL REGULATOR BETI"/>
    <property type="match status" value="1"/>
</dbReference>
<dbReference type="Pfam" id="PF00440">
    <property type="entry name" value="TetR_N"/>
    <property type="match status" value="1"/>
</dbReference>
<dbReference type="SUPFAM" id="SSF46689">
    <property type="entry name" value="Homeodomain-like"/>
    <property type="match status" value="1"/>
</dbReference>
<dbReference type="PROSITE" id="PS01081">
    <property type="entry name" value="HTH_TETR_1"/>
    <property type="match status" value="1"/>
</dbReference>
<feature type="DNA-binding region" description="H-T-H motif" evidence="4">
    <location>
        <begin position="46"/>
        <end position="65"/>
    </location>
</feature>
<dbReference type="Gene3D" id="1.10.357.10">
    <property type="entry name" value="Tetracycline Repressor, domain 2"/>
    <property type="match status" value="1"/>
</dbReference>
<evidence type="ECO:0000256" key="1">
    <source>
        <dbReference type="ARBA" id="ARBA00023015"/>
    </source>
</evidence>
<dbReference type="InterPro" id="IPR023772">
    <property type="entry name" value="DNA-bd_HTH_TetR-type_CS"/>
</dbReference>
<dbReference type="Pfam" id="PF14246">
    <property type="entry name" value="TetR_C_7"/>
    <property type="match status" value="1"/>
</dbReference>
<keyword evidence="8" id="KW-1185">Reference proteome</keyword>
<sequence length="291" mass="33203">MQAKKTIVKKASKNNNLNTSQSEEKVEAILQGAMQEFLKHGFAATTMDRITAAAGVSKTTVYSYFQDKEKLFIALIECLISNYGVTLNQPNPQMFQGEPADVLSNFAHNLLNQFSKNVSDVPEFLDLMRLMIAESGRFPMLAQYMVRNIDKNVVQVIANYLRSHPELHISDAEATTRVFLGALVHYTMIEYMLQAGEIMPMERERLIKCLVDLIVPEQSDSGDKYAGIREKSSRRKRSSSGKFEQDYQEPKHVRSLRLTNTAWENLDKLARDNNLTRSELIERLARGEKFE</sequence>
<dbReference type="Gene3D" id="1.10.10.60">
    <property type="entry name" value="Homeodomain-like"/>
    <property type="match status" value="1"/>
</dbReference>
<dbReference type="InterPro" id="IPR050109">
    <property type="entry name" value="HTH-type_TetR-like_transc_reg"/>
</dbReference>
<evidence type="ECO:0000313" key="7">
    <source>
        <dbReference type="EMBL" id="BAY87021.1"/>
    </source>
</evidence>
<feature type="domain" description="HTH tetR-type" evidence="6">
    <location>
        <begin position="23"/>
        <end position="83"/>
    </location>
</feature>
<reference evidence="7 8" key="1">
    <citation type="submission" date="2017-06" db="EMBL/GenBank/DDBJ databases">
        <title>Genome sequencing of cyanobaciteial culture collection at National Institute for Environmental Studies (NIES).</title>
        <authorList>
            <person name="Hirose Y."/>
            <person name="Shimura Y."/>
            <person name="Fujisawa T."/>
            <person name="Nakamura Y."/>
            <person name="Kawachi M."/>
        </authorList>
    </citation>
    <scope>NUCLEOTIDE SEQUENCE [LARGE SCALE GENOMIC DNA]</scope>
    <source>
        <strain evidence="7 8">NIES-267</strain>
    </source>
</reference>
<feature type="region of interest" description="Disordered" evidence="5">
    <location>
        <begin position="224"/>
        <end position="251"/>
    </location>
</feature>
<dbReference type="FunFam" id="1.10.10.60:FF:000141">
    <property type="entry name" value="TetR family transcriptional regulator"/>
    <property type="match status" value="1"/>
</dbReference>
<dbReference type="InterPro" id="IPR001647">
    <property type="entry name" value="HTH_TetR"/>
</dbReference>
<dbReference type="Proteomes" id="UP000218418">
    <property type="component" value="Chromosome"/>
</dbReference>
<dbReference type="PRINTS" id="PR00455">
    <property type="entry name" value="HTHTETR"/>
</dbReference>
<dbReference type="OrthoDB" id="9816431at2"/>
<evidence type="ECO:0000256" key="3">
    <source>
        <dbReference type="ARBA" id="ARBA00023163"/>
    </source>
</evidence>
<keyword evidence="2 4" id="KW-0238">DNA-binding</keyword>
<evidence type="ECO:0000256" key="2">
    <source>
        <dbReference type="ARBA" id="ARBA00023125"/>
    </source>
</evidence>
<dbReference type="CDD" id="cd21631">
    <property type="entry name" value="RHH_CopG_NikR-like"/>
    <property type="match status" value="1"/>
</dbReference>
<dbReference type="AlphaFoldDB" id="A0A1Z4M0T4"/>
<dbReference type="GO" id="GO:0003700">
    <property type="term" value="F:DNA-binding transcription factor activity"/>
    <property type="evidence" value="ECO:0007669"/>
    <property type="project" value="TreeGrafter"/>
</dbReference>
<keyword evidence="1" id="KW-0805">Transcription regulation</keyword>
<gene>
    <name evidence="7" type="ORF">NIES267_65320</name>
</gene>
<accession>A0A1Z4M0T4</accession>
<evidence type="ECO:0000256" key="4">
    <source>
        <dbReference type="PROSITE-ProRule" id="PRU00335"/>
    </source>
</evidence>
<organism evidence="7 8">
    <name type="scientific">Calothrix parasitica NIES-267</name>
    <dbReference type="NCBI Taxonomy" id="1973488"/>
    <lineage>
        <taxon>Bacteria</taxon>
        <taxon>Bacillati</taxon>
        <taxon>Cyanobacteriota</taxon>
        <taxon>Cyanophyceae</taxon>
        <taxon>Nostocales</taxon>
        <taxon>Calotrichaceae</taxon>
        <taxon>Calothrix</taxon>
    </lineage>
</organism>
<keyword evidence="3" id="KW-0804">Transcription</keyword>
<dbReference type="PANTHER" id="PTHR30055">
    <property type="entry name" value="HTH-TYPE TRANSCRIPTIONAL REGULATOR RUTR"/>
    <property type="match status" value="1"/>
</dbReference>
<dbReference type="InterPro" id="IPR009057">
    <property type="entry name" value="Homeodomain-like_sf"/>
</dbReference>
<evidence type="ECO:0000259" key="6">
    <source>
        <dbReference type="PROSITE" id="PS50977"/>
    </source>
</evidence>
<dbReference type="InterPro" id="IPR039536">
    <property type="entry name" value="TetR_C_Proteobacteria"/>
</dbReference>
<dbReference type="EMBL" id="AP018227">
    <property type="protein sequence ID" value="BAY87021.1"/>
    <property type="molecule type" value="Genomic_DNA"/>
</dbReference>